<reference evidence="3" key="1">
    <citation type="submission" date="2021-10" db="EMBL/GenBank/DDBJ databases">
        <title>Novel species in genus Arthrobacter.</title>
        <authorList>
            <person name="Liu Y."/>
        </authorList>
    </citation>
    <scope>NUCLEOTIDE SEQUENCE</scope>
    <source>
        <strain evidence="5">zg-Y462</strain>
        <strain evidence="3">Zg-Y462</strain>
    </source>
</reference>
<dbReference type="Pfam" id="PF02517">
    <property type="entry name" value="Rce1-like"/>
    <property type="match status" value="1"/>
</dbReference>
<protein>
    <submittedName>
        <fullName evidence="3">CPBP family intramembrane metalloprotease</fullName>
    </submittedName>
</protein>
<dbReference type="Proteomes" id="UP001155145">
    <property type="component" value="Unassembled WGS sequence"/>
</dbReference>
<evidence type="ECO:0000313" key="4">
    <source>
        <dbReference type="EMBL" id="UON91606.1"/>
    </source>
</evidence>
<keyword evidence="3" id="KW-0645">Protease</keyword>
<dbReference type="Proteomes" id="UP000829758">
    <property type="component" value="Chromosome"/>
</dbReference>
<dbReference type="RefSeq" id="WP_227902452.1">
    <property type="nucleotide sequence ID" value="NZ_CP094984.1"/>
</dbReference>
<gene>
    <name evidence="3" type="ORF">LJ755_07340</name>
    <name evidence="4" type="ORF">MUK71_13580</name>
</gene>
<keyword evidence="3" id="KW-0482">Metalloprotease</keyword>
<feature type="transmembrane region" description="Helical" evidence="1">
    <location>
        <begin position="201"/>
        <end position="220"/>
    </location>
</feature>
<feature type="transmembrane region" description="Helical" evidence="1">
    <location>
        <begin position="99"/>
        <end position="122"/>
    </location>
</feature>
<dbReference type="InterPro" id="IPR052710">
    <property type="entry name" value="CAAX_protease"/>
</dbReference>
<feature type="transmembrane region" description="Helical" evidence="1">
    <location>
        <begin position="175"/>
        <end position="195"/>
    </location>
</feature>
<dbReference type="EMBL" id="CP094984">
    <property type="protein sequence ID" value="UON91606.1"/>
    <property type="molecule type" value="Genomic_DNA"/>
</dbReference>
<feature type="transmembrane region" description="Helical" evidence="1">
    <location>
        <begin position="62"/>
        <end position="87"/>
    </location>
</feature>
<evidence type="ECO:0000256" key="1">
    <source>
        <dbReference type="SAM" id="Phobius"/>
    </source>
</evidence>
<accession>A0A9X1M6R3</accession>
<dbReference type="EMBL" id="JAJFZT010000004">
    <property type="protein sequence ID" value="MCC3272543.1"/>
    <property type="molecule type" value="Genomic_DNA"/>
</dbReference>
<keyword evidence="1" id="KW-0812">Transmembrane</keyword>
<dbReference type="AlphaFoldDB" id="A0A9X1M6R3"/>
<feature type="domain" description="CAAX prenyl protease 2/Lysostaphin resistance protein A-like" evidence="2">
    <location>
        <begin position="143"/>
        <end position="237"/>
    </location>
</feature>
<keyword evidence="3" id="KW-0378">Hydrolase</keyword>
<keyword evidence="5" id="KW-1185">Reference proteome</keyword>
<name>A0A9X1M6R3_9MICC</name>
<keyword evidence="1" id="KW-0472">Membrane</keyword>
<dbReference type="GO" id="GO:0008237">
    <property type="term" value="F:metallopeptidase activity"/>
    <property type="evidence" value="ECO:0007669"/>
    <property type="project" value="UniProtKB-KW"/>
</dbReference>
<proteinExistence type="predicted"/>
<keyword evidence="1" id="KW-1133">Transmembrane helix</keyword>
<sequence length="253" mass="27389">MTANEYRTGPSGRAAAQIPWLSYRFTRSDGVAAGFYVLFLLLLSFVPINIPGLSVLIPDPVVAAYVINLGFYAVAGILALIAARRYVARETRVLATRPVLTAALIPIGVILTIIASMVGVIIAGQAETAVNQEAVQGLVTEMSPWLVVPLVVILAPFVEEYIFRHLLIGKLSRYWNIWACSILSVLLFASIHIVGKESLSLPVLMPYLATGAVLVGLYVWAGNNFMLSYGVHAAKNLLSVVLIYAIPPELLQQ</sequence>
<evidence type="ECO:0000259" key="2">
    <source>
        <dbReference type="Pfam" id="PF02517"/>
    </source>
</evidence>
<evidence type="ECO:0000313" key="5">
    <source>
        <dbReference type="Proteomes" id="UP000829758"/>
    </source>
</evidence>
<evidence type="ECO:0000313" key="3">
    <source>
        <dbReference type="EMBL" id="MCC3272543.1"/>
    </source>
</evidence>
<dbReference type="PANTHER" id="PTHR36435">
    <property type="entry name" value="SLR1288 PROTEIN"/>
    <property type="match status" value="1"/>
</dbReference>
<dbReference type="InterPro" id="IPR003675">
    <property type="entry name" value="Rce1/LyrA-like_dom"/>
</dbReference>
<dbReference type="PANTHER" id="PTHR36435:SF1">
    <property type="entry name" value="CAAX AMINO TERMINAL PROTEASE FAMILY PROTEIN"/>
    <property type="match status" value="1"/>
</dbReference>
<organism evidence="3 6">
    <name type="scientific">Arthrobacter zhangbolii</name>
    <dbReference type="NCBI Taxonomy" id="2886936"/>
    <lineage>
        <taxon>Bacteria</taxon>
        <taxon>Bacillati</taxon>
        <taxon>Actinomycetota</taxon>
        <taxon>Actinomycetes</taxon>
        <taxon>Micrococcales</taxon>
        <taxon>Micrococcaceae</taxon>
        <taxon>Arthrobacter</taxon>
    </lineage>
</organism>
<feature type="transmembrane region" description="Helical" evidence="1">
    <location>
        <begin position="31"/>
        <end position="50"/>
    </location>
</feature>
<feature type="transmembrane region" description="Helical" evidence="1">
    <location>
        <begin position="142"/>
        <end position="163"/>
    </location>
</feature>
<dbReference type="GO" id="GO:0004175">
    <property type="term" value="F:endopeptidase activity"/>
    <property type="evidence" value="ECO:0007669"/>
    <property type="project" value="UniProtKB-ARBA"/>
</dbReference>
<dbReference type="GO" id="GO:0080120">
    <property type="term" value="P:CAAX-box protein maturation"/>
    <property type="evidence" value="ECO:0007669"/>
    <property type="project" value="UniProtKB-ARBA"/>
</dbReference>
<evidence type="ECO:0000313" key="6">
    <source>
        <dbReference type="Proteomes" id="UP001155145"/>
    </source>
</evidence>